<evidence type="ECO:0000313" key="9">
    <source>
        <dbReference type="Proteomes" id="UP001215280"/>
    </source>
</evidence>
<feature type="region of interest" description="Disordered" evidence="7">
    <location>
        <begin position="795"/>
        <end position="819"/>
    </location>
</feature>
<dbReference type="GO" id="GO:0030692">
    <property type="term" value="C:Noc4p-Nop14p complex"/>
    <property type="evidence" value="ECO:0007669"/>
    <property type="project" value="TreeGrafter"/>
</dbReference>
<reference evidence="8" key="1">
    <citation type="submission" date="2023-03" db="EMBL/GenBank/DDBJ databases">
        <title>Massive genome expansion in bonnet fungi (Mycena s.s.) driven by repeated elements and novel gene families across ecological guilds.</title>
        <authorList>
            <consortium name="Lawrence Berkeley National Laboratory"/>
            <person name="Harder C.B."/>
            <person name="Miyauchi S."/>
            <person name="Viragh M."/>
            <person name="Kuo A."/>
            <person name="Thoen E."/>
            <person name="Andreopoulos B."/>
            <person name="Lu D."/>
            <person name="Skrede I."/>
            <person name="Drula E."/>
            <person name="Henrissat B."/>
            <person name="Morin E."/>
            <person name="Kohler A."/>
            <person name="Barry K."/>
            <person name="LaButti K."/>
            <person name="Morin E."/>
            <person name="Salamov A."/>
            <person name="Lipzen A."/>
            <person name="Mereny Z."/>
            <person name="Hegedus B."/>
            <person name="Baldrian P."/>
            <person name="Stursova M."/>
            <person name="Weitz H."/>
            <person name="Taylor A."/>
            <person name="Grigoriev I.V."/>
            <person name="Nagy L.G."/>
            <person name="Martin F."/>
            <person name="Kauserud H."/>
        </authorList>
    </citation>
    <scope>NUCLEOTIDE SEQUENCE</scope>
    <source>
        <strain evidence="8">CBHHK188m</strain>
    </source>
</reference>
<evidence type="ECO:0000256" key="7">
    <source>
        <dbReference type="SAM" id="MobiDB-lite"/>
    </source>
</evidence>
<feature type="region of interest" description="Disordered" evidence="7">
    <location>
        <begin position="119"/>
        <end position="213"/>
    </location>
</feature>
<keyword evidence="5" id="KW-0539">Nucleus</keyword>
<dbReference type="Proteomes" id="UP001215280">
    <property type="component" value="Unassembled WGS sequence"/>
</dbReference>
<dbReference type="EMBL" id="JARJLG010000025">
    <property type="protein sequence ID" value="KAJ7769589.1"/>
    <property type="molecule type" value="Genomic_DNA"/>
</dbReference>
<keyword evidence="9" id="KW-1185">Reference proteome</keyword>
<feature type="region of interest" description="Disordered" evidence="7">
    <location>
        <begin position="1"/>
        <end position="48"/>
    </location>
</feature>
<evidence type="ECO:0000256" key="6">
    <source>
        <dbReference type="ARBA" id="ARBA00024695"/>
    </source>
</evidence>
<proteinExistence type="inferred from homology"/>
<gene>
    <name evidence="8" type="ORF">DFH07DRAFT_806554</name>
</gene>
<feature type="compositionally biased region" description="Basic and acidic residues" evidence="7">
    <location>
        <begin position="798"/>
        <end position="811"/>
    </location>
</feature>
<dbReference type="AlphaFoldDB" id="A0AAD7JQ38"/>
<evidence type="ECO:0000256" key="5">
    <source>
        <dbReference type="ARBA" id="ARBA00023242"/>
    </source>
</evidence>
<comment type="similarity">
    <text evidence="2">Belongs to the NOP14 family.</text>
</comment>
<organism evidence="8 9">
    <name type="scientific">Mycena maculata</name>
    <dbReference type="NCBI Taxonomy" id="230809"/>
    <lineage>
        <taxon>Eukaryota</taxon>
        <taxon>Fungi</taxon>
        <taxon>Dikarya</taxon>
        <taxon>Basidiomycota</taxon>
        <taxon>Agaricomycotina</taxon>
        <taxon>Agaricomycetes</taxon>
        <taxon>Agaricomycetidae</taxon>
        <taxon>Agaricales</taxon>
        <taxon>Marasmiineae</taxon>
        <taxon>Mycenaceae</taxon>
        <taxon>Mycena</taxon>
    </lineage>
</organism>
<dbReference type="Pfam" id="PF04147">
    <property type="entry name" value="Nop14"/>
    <property type="match status" value="1"/>
</dbReference>
<dbReference type="InterPro" id="IPR007276">
    <property type="entry name" value="Nop14"/>
</dbReference>
<feature type="compositionally biased region" description="Low complexity" evidence="7">
    <location>
        <begin position="1"/>
        <end position="18"/>
    </location>
</feature>
<evidence type="ECO:0000256" key="1">
    <source>
        <dbReference type="ARBA" id="ARBA00004604"/>
    </source>
</evidence>
<evidence type="ECO:0000313" key="8">
    <source>
        <dbReference type="EMBL" id="KAJ7769589.1"/>
    </source>
</evidence>
<comment type="subcellular location">
    <subcellularLocation>
        <location evidence="1">Nucleus</location>
        <location evidence="1">Nucleolus</location>
    </subcellularLocation>
</comment>
<feature type="region of interest" description="Disordered" evidence="7">
    <location>
        <begin position="750"/>
        <end position="774"/>
    </location>
</feature>
<name>A0AAD7JQ38_9AGAR</name>
<protein>
    <submittedName>
        <fullName evidence="8">Nucleolar protein 14</fullName>
    </submittedName>
</protein>
<keyword evidence="3" id="KW-0690">Ribosome biogenesis</keyword>
<feature type="compositionally biased region" description="Acidic residues" evidence="7">
    <location>
        <begin position="327"/>
        <end position="338"/>
    </location>
</feature>
<evidence type="ECO:0000256" key="2">
    <source>
        <dbReference type="ARBA" id="ARBA00007466"/>
    </source>
</evidence>
<comment type="caution">
    <text evidence="8">The sequence shown here is derived from an EMBL/GenBank/DDBJ whole genome shotgun (WGS) entry which is preliminary data.</text>
</comment>
<dbReference type="PANTHER" id="PTHR23183:SF0">
    <property type="entry name" value="NUCLEOLAR PROTEIN 14"/>
    <property type="match status" value="1"/>
</dbReference>
<dbReference type="PANTHER" id="PTHR23183">
    <property type="entry name" value="NOP14"/>
    <property type="match status" value="1"/>
</dbReference>
<feature type="region of interest" description="Disordered" evidence="7">
    <location>
        <begin position="270"/>
        <end position="421"/>
    </location>
</feature>
<feature type="compositionally biased region" description="Basic and acidic residues" evidence="7">
    <location>
        <begin position="755"/>
        <end position="774"/>
    </location>
</feature>
<evidence type="ECO:0000256" key="4">
    <source>
        <dbReference type="ARBA" id="ARBA00022552"/>
    </source>
</evidence>
<dbReference type="GO" id="GO:0030490">
    <property type="term" value="P:maturation of SSU-rRNA"/>
    <property type="evidence" value="ECO:0007669"/>
    <property type="project" value="TreeGrafter"/>
</dbReference>
<feature type="region of interest" description="Disordered" evidence="7">
    <location>
        <begin position="228"/>
        <end position="257"/>
    </location>
</feature>
<feature type="compositionally biased region" description="Acidic residues" evidence="7">
    <location>
        <begin position="161"/>
        <end position="173"/>
    </location>
</feature>
<feature type="compositionally biased region" description="Basic and acidic residues" evidence="7">
    <location>
        <begin position="204"/>
        <end position="213"/>
    </location>
</feature>
<keyword evidence="4" id="KW-0698">rRNA processing</keyword>
<evidence type="ECO:0000256" key="3">
    <source>
        <dbReference type="ARBA" id="ARBA00022517"/>
    </source>
</evidence>
<sequence length="819" mass="92166">MAKGSQLSQLKSALSQASVTANQQNGRKRKRTGSQEKDKEKRAAKLDEIHKKLDPFDVKVTKLKHEVGGRKSKQAGLEQRKKTLLVEYEEKGRAGGIVDRRFGENDPSMSLEERMLERFTKERQRSSRGAAFNLDDEDELTHYGQSLSKLDDFDNVGLRLEDEEETDEEEDNGEPERKKSKAEVMAEVMAKSQEHRTLSSVAKWKREEEDNVRHELDQEFDSLRDLIYAPDPSASGSNSIPLGSVPKPIEIEPQDADYDQRVRELAFDARAKPNVRTKTEEEVALAEKEALEKAERRRRKRMLGLEESDSEEEDGRSRKKQKRGGDDLDDDFDDEEAWDGIGAGLGDQAPAVTGGDEGSSASEEEEAGGEDGDDEDSDSGEDGDKDEEEEEVEGDNENLVASAKPSKRKSKAPDEELPFTFPCPTTHEELLEILAEVDDKDVPTVIQRIRALYHTSLAPENKFKLQVYTSVLIDHLLYISSPPEPHFHLVSSLLPHLFALTRAYPIQPGENFVEKLSLMNKNLKRGLSRGALDLQSKTWPGLSPTRVLMGAYLGLGRVRSLGDIASGLFLCTLFLQFEALSKRFVPEAVNFAINSVLHLTPHGYKDIASLPGAFPTPDFRSELCRGLALDPKHVKATVPKADLVALLTAEVPTNEGKAQLLGLAIDLVGRFADMYKGLEAFIELYDPILEILLHIREQNSLGSLQTRLTSVTDAIRRLLKFAREARQPLLLQAHKPIPIPTYIPKFETSKSSYLRRQDPDHERNEAAKLRSQYKQERKGAIRELRKDSRFLAVSIQTERAEEKAMEREKSREKKRSGRK</sequence>
<dbReference type="GO" id="GO:0032040">
    <property type="term" value="C:small-subunit processome"/>
    <property type="evidence" value="ECO:0007669"/>
    <property type="project" value="InterPro"/>
</dbReference>
<feature type="compositionally biased region" description="Basic and acidic residues" evidence="7">
    <location>
        <begin position="270"/>
        <end position="295"/>
    </location>
</feature>
<accession>A0AAD7JQ38</accession>
<feature type="compositionally biased region" description="Basic and acidic residues" evidence="7">
    <location>
        <begin position="33"/>
        <end position="48"/>
    </location>
</feature>
<feature type="compositionally biased region" description="Basic and acidic residues" evidence="7">
    <location>
        <begin position="174"/>
        <end position="184"/>
    </location>
</feature>
<feature type="compositionally biased region" description="Acidic residues" evidence="7">
    <location>
        <begin position="362"/>
        <end position="396"/>
    </location>
</feature>
<comment type="function">
    <text evidence="6">Involved in nucleolar processing of pre-18S ribosomal RNA. Has a role in the nuclear export of 40S pre-ribosomal subunit to the cytoplasm.</text>
</comment>